<keyword evidence="3" id="KW-1185">Reference proteome</keyword>
<gene>
    <name evidence="2" type="ORF">D9X91_19635</name>
</gene>
<evidence type="ECO:0000313" key="2">
    <source>
        <dbReference type="EMBL" id="RLQ92290.1"/>
    </source>
</evidence>
<organism evidence="2 3">
    <name type="scientific">Falsibacillus albus</name>
    <dbReference type="NCBI Taxonomy" id="2478915"/>
    <lineage>
        <taxon>Bacteria</taxon>
        <taxon>Bacillati</taxon>
        <taxon>Bacillota</taxon>
        <taxon>Bacilli</taxon>
        <taxon>Bacillales</taxon>
        <taxon>Bacillaceae</taxon>
        <taxon>Falsibacillus</taxon>
    </lineage>
</organism>
<accession>A0A3L7JP96</accession>
<reference evidence="2 3" key="1">
    <citation type="submission" date="2018-10" db="EMBL/GenBank/DDBJ databases">
        <title>Falsibacillus sp. genome draft.</title>
        <authorList>
            <person name="Shi S."/>
        </authorList>
    </citation>
    <scope>NUCLEOTIDE SEQUENCE [LARGE SCALE GENOMIC DNA]</scope>
    <source>
        <strain evidence="2 3">GY 10110</strain>
    </source>
</reference>
<evidence type="ECO:0000313" key="3">
    <source>
        <dbReference type="Proteomes" id="UP000276770"/>
    </source>
</evidence>
<dbReference type="RefSeq" id="WP_121682355.1">
    <property type="nucleotide sequence ID" value="NZ_RCVZ01000019.1"/>
</dbReference>
<protein>
    <submittedName>
        <fullName evidence="2">Uncharacterized protein</fullName>
    </submittedName>
</protein>
<feature type="transmembrane region" description="Helical" evidence="1">
    <location>
        <begin position="34"/>
        <end position="51"/>
    </location>
</feature>
<dbReference type="AlphaFoldDB" id="A0A3L7JP96"/>
<comment type="caution">
    <text evidence="2">The sequence shown here is derived from an EMBL/GenBank/DDBJ whole genome shotgun (WGS) entry which is preliminary data.</text>
</comment>
<keyword evidence="1" id="KW-0812">Transmembrane</keyword>
<sequence length="70" mass="7804">MKNPLLFVSIGLFLVVGRMILTQFVSLPDFLNGLILGIGLALEVIGLYGISRNPSKVKKFKKSFFKKIFS</sequence>
<proteinExistence type="predicted"/>
<keyword evidence="1" id="KW-0472">Membrane</keyword>
<dbReference type="EMBL" id="RCVZ01000019">
    <property type="protein sequence ID" value="RLQ92290.1"/>
    <property type="molecule type" value="Genomic_DNA"/>
</dbReference>
<evidence type="ECO:0000256" key="1">
    <source>
        <dbReference type="SAM" id="Phobius"/>
    </source>
</evidence>
<keyword evidence="1" id="KW-1133">Transmembrane helix</keyword>
<dbReference type="Proteomes" id="UP000276770">
    <property type="component" value="Unassembled WGS sequence"/>
</dbReference>
<name>A0A3L7JP96_9BACI</name>